<name>A0A0L9UBT4_PHAAN</name>
<accession>A0A0L9UBT4</accession>
<proteinExistence type="predicted"/>
<dbReference type="Proteomes" id="UP000053144">
    <property type="component" value="Chromosome 4"/>
</dbReference>
<evidence type="ECO:0000313" key="2">
    <source>
        <dbReference type="Proteomes" id="UP000053144"/>
    </source>
</evidence>
<dbReference type="AlphaFoldDB" id="A0A0L9UBT4"/>
<dbReference type="PANTHER" id="PTHR37079">
    <property type="entry name" value="SERINE/THREONINE-PROTEIN KINASE ATM"/>
    <property type="match status" value="1"/>
</dbReference>
<gene>
    <name evidence="1" type="ORF">LR48_Vigan04g060300</name>
</gene>
<organism evidence="1 2">
    <name type="scientific">Phaseolus angularis</name>
    <name type="common">Azuki bean</name>
    <name type="synonym">Vigna angularis</name>
    <dbReference type="NCBI Taxonomy" id="3914"/>
    <lineage>
        <taxon>Eukaryota</taxon>
        <taxon>Viridiplantae</taxon>
        <taxon>Streptophyta</taxon>
        <taxon>Embryophyta</taxon>
        <taxon>Tracheophyta</taxon>
        <taxon>Spermatophyta</taxon>
        <taxon>Magnoliopsida</taxon>
        <taxon>eudicotyledons</taxon>
        <taxon>Gunneridae</taxon>
        <taxon>Pentapetalae</taxon>
        <taxon>rosids</taxon>
        <taxon>fabids</taxon>
        <taxon>Fabales</taxon>
        <taxon>Fabaceae</taxon>
        <taxon>Papilionoideae</taxon>
        <taxon>50 kb inversion clade</taxon>
        <taxon>NPAAA clade</taxon>
        <taxon>indigoferoid/millettioid clade</taxon>
        <taxon>Phaseoleae</taxon>
        <taxon>Vigna</taxon>
    </lineage>
</organism>
<sequence length="199" mass="22142">MLNEQMTFLIPSAIYALCIGFVPFTQCFKEVPLAHNYFDVTDAQDDSHKFEDPKYQCVLDFLDCSVEVLAEIEKMSKVEATQVKICPPFRVSRETSDKLLHEMETSILGALVEEEINKRHLPDTLLICSLLSNLLYGCFFTSRSAAAVRLLLLLPLLVGVLIGQKGAPNTSDHKWEVAPGEKLPCAASIVDACSPRTHL</sequence>
<dbReference type="GO" id="GO:0006974">
    <property type="term" value="P:DNA damage response"/>
    <property type="evidence" value="ECO:0007669"/>
    <property type="project" value="InterPro"/>
</dbReference>
<dbReference type="STRING" id="3914.A0A0L9UBT4"/>
<dbReference type="PANTHER" id="PTHR37079:SF4">
    <property type="entry name" value="SERINE_THREONINE-PROTEIN KINASE ATM"/>
    <property type="match status" value="1"/>
</dbReference>
<dbReference type="Gramene" id="KOM40405">
    <property type="protein sequence ID" value="KOM40405"/>
    <property type="gene ID" value="LR48_Vigan04g060300"/>
</dbReference>
<evidence type="ECO:0000313" key="1">
    <source>
        <dbReference type="EMBL" id="KOM40405.1"/>
    </source>
</evidence>
<dbReference type="EMBL" id="CM003374">
    <property type="protein sequence ID" value="KOM40405.1"/>
    <property type="molecule type" value="Genomic_DNA"/>
</dbReference>
<protein>
    <submittedName>
        <fullName evidence="1">Uncharacterized protein</fullName>
    </submittedName>
</protein>
<dbReference type="GO" id="GO:0004674">
    <property type="term" value="F:protein serine/threonine kinase activity"/>
    <property type="evidence" value="ECO:0007669"/>
    <property type="project" value="InterPro"/>
</dbReference>
<reference evidence="2" key="1">
    <citation type="journal article" date="2015" name="Proc. Natl. Acad. Sci. U.S.A.">
        <title>Genome sequencing of adzuki bean (Vigna angularis) provides insight into high starch and low fat accumulation and domestication.</title>
        <authorList>
            <person name="Yang K."/>
            <person name="Tian Z."/>
            <person name="Chen C."/>
            <person name="Luo L."/>
            <person name="Zhao B."/>
            <person name="Wang Z."/>
            <person name="Yu L."/>
            <person name="Li Y."/>
            <person name="Sun Y."/>
            <person name="Li W."/>
            <person name="Chen Y."/>
            <person name="Li Y."/>
            <person name="Zhang Y."/>
            <person name="Ai D."/>
            <person name="Zhao J."/>
            <person name="Shang C."/>
            <person name="Ma Y."/>
            <person name="Wu B."/>
            <person name="Wang M."/>
            <person name="Gao L."/>
            <person name="Sun D."/>
            <person name="Zhang P."/>
            <person name="Guo F."/>
            <person name="Wang W."/>
            <person name="Li Y."/>
            <person name="Wang J."/>
            <person name="Varshney R.K."/>
            <person name="Wang J."/>
            <person name="Ling H.Q."/>
            <person name="Wan P."/>
        </authorList>
    </citation>
    <scope>NUCLEOTIDE SEQUENCE</scope>
    <source>
        <strain evidence="2">cv. Jingnong 6</strain>
    </source>
</reference>
<dbReference type="InterPro" id="IPR038980">
    <property type="entry name" value="ATM_plant"/>
</dbReference>